<organism evidence="2 3">
    <name type="scientific">Methylovulum psychrotolerans</name>
    <dbReference type="NCBI Taxonomy" id="1704499"/>
    <lineage>
        <taxon>Bacteria</taxon>
        <taxon>Pseudomonadati</taxon>
        <taxon>Pseudomonadota</taxon>
        <taxon>Gammaproteobacteria</taxon>
        <taxon>Methylococcales</taxon>
        <taxon>Methylococcaceae</taxon>
        <taxon>Methylovulum</taxon>
    </lineage>
</organism>
<dbReference type="EMBL" id="PGFZ01000005">
    <property type="protein sequence ID" value="POZ51745.1"/>
    <property type="molecule type" value="Genomic_DNA"/>
</dbReference>
<feature type="transmembrane region" description="Helical" evidence="1">
    <location>
        <begin position="13"/>
        <end position="34"/>
    </location>
</feature>
<reference evidence="2 3" key="1">
    <citation type="submission" date="2017-11" db="EMBL/GenBank/DDBJ databases">
        <title>Draft Genome Sequence of Methylobacter psychrotolerans Sph1T, an Obligate Methanotroph from Low-Temperature Environments.</title>
        <authorList>
            <person name="Oshkin I.Y."/>
            <person name="Miroshnikov K."/>
            <person name="Belova S.E."/>
            <person name="Korzhenkov A."/>
            <person name="Toshchakov S.V."/>
            <person name="Dedysh S.N."/>
        </authorList>
    </citation>
    <scope>NUCLEOTIDE SEQUENCE [LARGE SCALE GENOMIC DNA]</scope>
    <source>
        <strain evidence="2 3">Sph1</strain>
    </source>
</reference>
<name>A0A2S5CLP4_9GAMM</name>
<comment type="caution">
    <text evidence="2">The sequence shown here is derived from an EMBL/GenBank/DDBJ whole genome shotgun (WGS) entry which is preliminary data.</text>
</comment>
<feature type="transmembrane region" description="Helical" evidence="1">
    <location>
        <begin position="46"/>
        <end position="64"/>
    </location>
</feature>
<protein>
    <submittedName>
        <fullName evidence="2">Uncharacterized protein</fullName>
    </submittedName>
</protein>
<keyword evidence="1" id="KW-1133">Transmembrane helix</keyword>
<gene>
    <name evidence="2" type="ORF">AADEFJLK_02619</name>
</gene>
<dbReference type="Proteomes" id="UP000237423">
    <property type="component" value="Unassembled WGS sequence"/>
</dbReference>
<feature type="transmembrane region" description="Helical" evidence="1">
    <location>
        <begin position="84"/>
        <end position="106"/>
    </location>
</feature>
<accession>A0A2S5CLP4</accession>
<sequence length="107" mass="11817">MPPLEPYSIATKIAFWFLWLICAAFLLLVVRMAPMLNIAFWSMPKGGAILWFSLVILGQGGILFKLTKQFLCRTLAASLLINRLALTTFALPFVAVGGCSLFMMSLS</sequence>
<evidence type="ECO:0000256" key="1">
    <source>
        <dbReference type="SAM" id="Phobius"/>
    </source>
</evidence>
<dbReference type="AlphaFoldDB" id="A0A2S5CLP4"/>
<keyword evidence="1" id="KW-0812">Transmembrane</keyword>
<proteinExistence type="predicted"/>
<evidence type="ECO:0000313" key="2">
    <source>
        <dbReference type="EMBL" id="POZ51745.1"/>
    </source>
</evidence>
<evidence type="ECO:0000313" key="3">
    <source>
        <dbReference type="Proteomes" id="UP000237423"/>
    </source>
</evidence>
<keyword evidence="1" id="KW-0472">Membrane</keyword>